<reference evidence="6 7" key="1">
    <citation type="submission" date="2019-08" db="EMBL/GenBank/DDBJ databases">
        <title>Draft genome sequences of two oriental melons (Cucumis melo L. var makuwa).</title>
        <authorList>
            <person name="Kwon S.-Y."/>
        </authorList>
    </citation>
    <scope>NUCLEOTIDE SEQUENCE [LARGE SCALE GENOMIC DNA]</scope>
    <source>
        <strain evidence="7">cv. Chang Bougi</strain>
        <tissue evidence="6">Leaf</tissue>
    </source>
</reference>
<dbReference type="GO" id="GO:0004190">
    <property type="term" value="F:aspartic-type endopeptidase activity"/>
    <property type="evidence" value="ECO:0007669"/>
    <property type="project" value="UniProtKB-KW"/>
</dbReference>
<feature type="domain" description="Retroviral polymerase SH3-like" evidence="5">
    <location>
        <begin position="394"/>
        <end position="457"/>
    </location>
</feature>
<evidence type="ECO:0000313" key="6">
    <source>
        <dbReference type="EMBL" id="TYJ98172.1"/>
    </source>
</evidence>
<dbReference type="PANTHER" id="PTHR11439">
    <property type="entry name" value="GAG-POL-RELATED RETROTRANSPOSON"/>
    <property type="match status" value="1"/>
</dbReference>
<feature type="region of interest" description="Disordered" evidence="2">
    <location>
        <begin position="216"/>
        <end position="295"/>
    </location>
</feature>
<dbReference type="InterPro" id="IPR043502">
    <property type="entry name" value="DNA/RNA_pol_sf"/>
</dbReference>
<dbReference type="InterPro" id="IPR057670">
    <property type="entry name" value="SH3_retrovirus"/>
</dbReference>
<dbReference type="EMBL" id="SSTD01018169">
    <property type="protein sequence ID" value="TYJ98172.1"/>
    <property type="molecule type" value="Genomic_DNA"/>
</dbReference>
<proteinExistence type="predicted"/>
<dbReference type="CDD" id="cd09272">
    <property type="entry name" value="RNase_HI_RT_Ty1"/>
    <property type="match status" value="1"/>
</dbReference>
<dbReference type="InterPro" id="IPR013103">
    <property type="entry name" value="RVT_2"/>
</dbReference>
<feature type="compositionally biased region" description="Basic and acidic residues" evidence="2">
    <location>
        <begin position="219"/>
        <end position="231"/>
    </location>
</feature>
<dbReference type="SUPFAM" id="SSF56672">
    <property type="entry name" value="DNA/RNA polymerases"/>
    <property type="match status" value="1"/>
</dbReference>
<feature type="domain" description="Retrovirus-related Pol polyprotein from transposon TNT 1-94-like beta-barrel" evidence="4">
    <location>
        <begin position="318"/>
        <end position="357"/>
    </location>
</feature>
<dbReference type="Pfam" id="PF25597">
    <property type="entry name" value="SH3_retrovirus"/>
    <property type="match status" value="1"/>
</dbReference>
<evidence type="ECO:0000256" key="2">
    <source>
        <dbReference type="SAM" id="MobiDB-lite"/>
    </source>
</evidence>
<evidence type="ECO:0000313" key="7">
    <source>
        <dbReference type="Proteomes" id="UP000321947"/>
    </source>
</evidence>
<feature type="compositionally biased region" description="Basic and acidic residues" evidence="2">
    <location>
        <begin position="241"/>
        <end position="255"/>
    </location>
</feature>
<feature type="compositionally biased region" description="Basic and acidic residues" evidence="2">
    <location>
        <begin position="273"/>
        <end position="287"/>
    </location>
</feature>
<protein>
    <submittedName>
        <fullName evidence="6">Putative copia-type polyprotein</fullName>
    </submittedName>
</protein>
<keyword evidence="1" id="KW-0645">Protease</keyword>
<dbReference type="InterPro" id="IPR054722">
    <property type="entry name" value="PolX-like_BBD"/>
</dbReference>
<evidence type="ECO:0000256" key="1">
    <source>
        <dbReference type="ARBA" id="ARBA00022750"/>
    </source>
</evidence>
<comment type="caution">
    <text evidence="6">The sequence shown here is derived from an EMBL/GenBank/DDBJ whole genome shotgun (WGS) entry which is preliminary data.</text>
</comment>
<accession>A0A5D3BEI7</accession>
<dbReference type="Pfam" id="PF14223">
    <property type="entry name" value="Retrotran_gag_2"/>
    <property type="match status" value="1"/>
</dbReference>
<keyword evidence="1" id="KW-0378">Hydrolase</keyword>
<dbReference type="Pfam" id="PF22936">
    <property type="entry name" value="Pol_BBD"/>
    <property type="match status" value="1"/>
</dbReference>
<dbReference type="Pfam" id="PF07727">
    <property type="entry name" value="RVT_2"/>
    <property type="match status" value="1"/>
</dbReference>
<sequence length="977" mass="112394">MANNNLVPFQVPRLMKENYSSWCVQMKALLGSQDVWDIVSNGYEELESDATLNQAQREALQNTRKKDQKALTIIHQAIDDNNFEKISGATTTYQAWKILENTYKGVDRVKKVRLQKLRGDYESLHMKESESVSSYTSRLLAVVNEMKRFGKTISDEQVVEKILRSLDEKFNFIVIAIEESKDLSTMSIDQLMGSLQAHEEKLLKKNKQMTEQLFQSKLKLKDKEDNLEKGNRGRGRGGNRGHSDFKDRGQSKFDESNSNSNSSRGRGRQHYSRSSEERSNNDRRVEENANYAEKDEESGDSSLFLACKGAKTCENSAWYLDSGASNHMCGSKSMFVEHESVGGDIVFGDATKISVKRKVYLSNRSPTRSLWKKTPQQAWTGRKPYIGHLRVFGCMAYAHIPDQKRSKLDDKSEKYVFVGYDASSKGYKLYNLVTKKTIVSRDVVFDEEASWNWNDEPEDYKFFEPLNFEEASQNDKWKIAMDEEIKAIKKNDTWKLSTLPNGKKAVGVKWVFKIKRNEKGEVERYKARLVAKGYSQRKGIDYDEVFAPVARLETIRLLIALAAQNNWKIFQMDVKSTFLNGYLEEEVYLEQPPGYFVKGQEDKVLKFTKVLYGLKQAPRMWNSRINKYFLDNGYLRCPYEHSLYIKVNGHGDILVVCLYVDDLIFTRNCASMFEDLKKAMTQEFEMTDIGLMSYYLGIEVKQSEEGIFISQERYTREILEKFNMMNSKPVATPIETGTKLSKHEEGDDVDPSYFKSLVGSLRYLTCTRPDILFSVGLVSRFMESPTTTHLKVVKRILRYLRGTLDYGLFYSSSKEFKLEGYCDSDWAGDTNDRKSTSGYVFFIGNTAFTWSSKKQPIVTLSTCEAEYVAAASCVCHAVWLRNLLKTVGILQDDPTVIHVDNKSTIALAKNPVFHDRSKHIDARFHFIRDCISKKEVQVEYVKTEDQIADIFTKPLKVNVFNNLRILLGVFQKKKKHV</sequence>
<evidence type="ECO:0000259" key="3">
    <source>
        <dbReference type="Pfam" id="PF07727"/>
    </source>
</evidence>
<feature type="domain" description="Reverse transcriptase Ty1/copia-type" evidence="3">
    <location>
        <begin position="491"/>
        <end position="735"/>
    </location>
</feature>
<dbReference type="Proteomes" id="UP000321947">
    <property type="component" value="Unassembled WGS sequence"/>
</dbReference>
<evidence type="ECO:0000259" key="4">
    <source>
        <dbReference type="Pfam" id="PF22936"/>
    </source>
</evidence>
<dbReference type="AlphaFoldDB" id="A0A5D3BEI7"/>
<name>A0A5D3BEI7_CUCMM</name>
<gene>
    <name evidence="6" type="ORF">E5676_scaffold180G00560</name>
</gene>
<dbReference type="PANTHER" id="PTHR11439:SF517">
    <property type="entry name" value="CYSTEINE-RICH RLK (RECEPTOR-LIKE PROTEIN KINASE) 8"/>
    <property type="match status" value="1"/>
</dbReference>
<evidence type="ECO:0000259" key="5">
    <source>
        <dbReference type="Pfam" id="PF25597"/>
    </source>
</evidence>
<organism evidence="6 7">
    <name type="scientific">Cucumis melo var. makuwa</name>
    <name type="common">Oriental melon</name>
    <dbReference type="NCBI Taxonomy" id="1194695"/>
    <lineage>
        <taxon>Eukaryota</taxon>
        <taxon>Viridiplantae</taxon>
        <taxon>Streptophyta</taxon>
        <taxon>Embryophyta</taxon>
        <taxon>Tracheophyta</taxon>
        <taxon>Spermatophyta</taxon>
        <taxon>Magnoliopsida</taxon>
        <taxon>eudicotyledons</taxon>
        <taxon>Gunneridae</taxon>
        <taxon>Pentapetalae</taxon>
        <taxon>rosids</taxon>
        <taxon>fabids</taxon>
        <taxon>Cucurbitales</taxon>
        <taxon>Cucurbitaceae</taxon>
        <taxon>Benincaseae</taxon>
        <taxon>Cucumis</taxon>
    </lineage>
</organism>
<keyword evidence="1" id="KW-0064">Aspartyl protease</keyword>